<comment type="caution">
    <text evidence="1">The sequence shown here is derived from an EMBL/GenBank/DDBJ whole genome shotgun (WGS) entry which is preliminary data.</text>
</comment>
<protein>
    <submittedName>
        <fullName evidence="1">Uncharacterized protein</fullName>
    </submittedName>
</protein>
<dbReference type="OrthoDB" id="5350595at2759"/>
<evidence type="ECO:0000313" key="1">
    <source>
        <dbReference type="EMBL" id="KAF6027605.1"/>
    </source>
</evidence>
<name>A0A7J7JNC2_BUGNE</name>
<gene>
    <name evidence="1" type="ORF">EB796_014084</name>
</gene>
<evidence type="ECO:0000313" key="2">
    <source>
        <dbReference type="Proteomes" id="UP000593567"/>
    </source>
</evidence>
<proteinExistence type="predicted"/>
<dbReference type="AlphaFoldDB" id="A0A7J7JNC2"/>
<accession>A0A7J7JNC2</accession>
<dbReference type="InterPro" id="IPR045668">
    <property type="entry name" value="FHIP_KELAA_motif"/>
</dbReference>
<organism evidence="1 2">
    <name type="scientific">Bugula neritina</name>
    <name type="common">Brown bryozoan</name>
    <name type="synonym">Sertularia neritina</name>
    <dbReference type="NCBI Taxonomy" id="10212"/>
    <lineage>
        <taxon>Eukaryota</taxon>
        <taxon>Metazoa</taxon>
        <taxon>Spiralia</taxon>
        <taxon>Lophotrochozoa</taxon>
        <taxon>Bryozoa</taxon>
        <taxon>Gymnolaemata</taxon>
        <taxon>Cheilostomatida</taxon>
        <taxon>Flustrina</taxon>
        <taxon>Buguloidea</taxon>
        <taxon>Bugulidae</taxon>
        <taxon>Bugula</taxon>
    </lineage>
</organism>
<dbReference type="Proteomes" id="UP000593567">
    <property type="component" value="Unassembled WGS sequence"/>
</dbReference>
<dbReference type="EMBL" id="VXIV02002063">
    <property type="protein sequence ID" value="KAF6027605.1"/>
    <property type="molecule type" value="Genomic_DNA"/>
</dbReference>
<dbReference type="Pfam" id="PF19311">
    <property type="entry name" value="KELAA"/>
    <property type="match status" value="1"/>
</dbReference>
<keyword evidence="2" id="KW-1185">Reference proteome</keyword>
<sequence>MLLNLVTVHCKNCKNISQKLIKKRNLLMGVFGGDLSDITADEDRFLGAIIVLEEFCKELAAISFAKHHIIF</sequence>
<reference evidence="1" key="1">
    <citation type="submission" date="2020-06" db="EMBL/GenBank/DDBJ databases">
        <title>Draft genome of Bugula neritina, a colonial animal packing powerful symbionts and potential medicines.</title>
        <authorList>
            <person name="Rayko M."/>
        </authorList>
    </citation>
    <scope>NUCLEOTIDE SEQUENCE [LARGE SCALE GENOMIC DNA]</scope>
    <source>
        <strain evidence="1">Kwan_BN1</strain>
    </source>
</reference>